<dbReference type="Pfam" id="PF14606">
    <property type="entry name" value="Lipase_GDSL_3"/>
    <property type="match status" value="1"/>
</dbReference>
<dbReference type="STRING" id="1073325.SAMN05444483_10672"/>
<dbReference type="Gene3D" id="3.40.50.1110">
    <property type="entry name" value="SGNH hydrolase"/>
    <property type="match status" value="1"/>
</dbReference>
<proteinExistence type="predicted"/>
<dbReference type="InterPro" id="IPR036514">
    <property type="entry name" value="SGNH_hydro_sf"/>
</dbReference>
<feature type="domain" description="SGNH hydrolase-type esterase N-terminal" evidence="2">
    <location>
        <begin position="8"/>
        <end position="152"/>
    </location>
</feature>
<evidence type="ECO:0000313" key="4">
    <source>
        <dbReference type="Proteomes" id="UP000183945"/>
    </source>
</evidence>
<dbReference type="EMBL" id="FQVT01000006">
    <property type="protein sequence ID" value="SHG21321.1"/>
    <property type="molecule type" value="Genomic_DNA"/>
</dbReference>
<dbReference type="OrthoDB" id="5624617at2"/>
<gene>
    <name evidence="3" type="ORF">SAMN05444483_10672</name>
</gene>
<protein>
    <submittedName>
        <fullName evidence="3">Lysophospholipase L1</fullName>
    </submittedName>
</protein>
<evidence type="ECO:0000259" key="1">
    <source>
        <dbReference type="Pfam" id="PF14606"/>
    </source>
</evidence>
<dbReference type="RefSeq" id="WP_139277091.1">
    <property type="nucleotide sequence ID" value="NZ_FQVT01000006.1"/>
</dbReference>
<dbReference type="Pfam" id="PF14607">
    <property type="entry name" value="GxDLY"/>
    <property type="match status" value="1"/>
</dbReference>
<dbReference type="Gene3D" id="2.60.120.260">
    <property type="entry name" value="Galactose-binding domain-like"/>
    <property type="match status" value="1"/>
</dbReference>
<keyword evidence="4" id="KW-1185">Reference proteome</keyword>
<organism evidence="3 4">
    <name type="scientific">Salegentibacter echinorum</name>
    <dbReference type="NCBI Taxonomy" id="1073325"/>
    <lineage>
        <taxon>Bacteria</taxon>
        <taxon>Pseudomonadati</taxon>
        <taxon>Bacteroidota</taxon>
        <taxon>Flavobacteriia</taxon>
        <taxon>Flavobacteriales</taxon>
        <taxon>Flavobacteriaceae</taxon>
        <taxon>Salegentibacter</taxon>
    </lineage>
</organism>
<dbReference type="AlphaFoldDB" id="A0A1M5HZ94"/>
<evidence type="ECO:0000313" key="3">
    <source>
        <dbReference type="EMBL" id="SHG21321.1"/>
    </source>
</evidence>
<feature type="domain" description="SGNH hydrolase-type esterase" evidence="1">
    <location>
        <begin position="161"/>
        <end position="342"/>
    </location>
</feature>
<dbReference type="SUPFAM" id="SSF52266">
    <property type="entry name" value="SGNH hydrolase"/>
    <property type="match status" value="1"/>
</dbReference>
<reference evidence="4" key="1">
    <citation type="submission" date="2016-11" db="EMBL/GenBank/DDBJ databases">
        <authorList>
            <person name="Varghese N."/>
            <person name="Submissions S."/>
        </authorList>
    </citation>
    <scope>NUCLEOTIDE SEQUENCE [LARGE SCALE GENOMIC DNA]</scope>
    <source>
        <strain evidence="4">DSM 24579</strain>
    </source>
</reference>
<evidence type="ECO:0000259" key="2">
    <source>
        <dbReference type="Pfam" id="PF14607"/>
    </source>
</evidence>
<dbReference type="InterPro" id="IPR032740">
    <property type="entry name" value="GxDLY"/>
</dbReference>
<dbReference type="InterPro" id="IPR013830">
    <property type="entry name" value="SGNH_hydro"/>
</dbReference>
<name>A0A1M5HZ94_SALEC</name>
<accession>A0A1M5HZ94</accession>
<dbReference type="Proteomes" id="UP000183945">
    <property type="component" value="Unassembled WGS sequence"/>
</dbReference>
<sequence length="349" mass="39565">MAQNQEGLKWYDLSEQQLEGRTTKASTNPFQRFPDAMRARTREKVWELSRNPAGVKFRFTSNAKNIRLEYEVEGEQEFPHMPATGVSGIDLYQKNKAGNWQWVKGNFRFSDTINYSFQISAKEETETKEYMLYLPLYASLKWIKLGIAKGKMLKGIDAEKNKPIVAYGTSITQGACASRPGNAWTNKLSRKLDLPILNFGFSGNGRLEPEIIDYISQIDAEVYILDCLANFTSGQGLDDKTAYKRLISSVKTLLKDNPETPIILTDHAGYPGGEVYIPKKELYEYLNRANSKAFKELKSAGIEGIYLLSKERLNLTAEDFVDGVHPTDGGMEKYARAYEEILEMIAKEK</sequence>
<dbReference type="GO" id="GO:0016788">
    <property type="term" value="F:hydrolase activity, acting on ester bonds"/>
    <property type="evidence" value="ECO:0007669"/>
    <property type="project" value="UniProtKB-ARBA"/>
</dbReference>